<dbReference type="RefSeq" id="WP_307681996.1">
    <property type="nucleotide sequence ID" value="NZ_JAUSQX010000001.1"/>
</dbReference>
<dbReference type="Proteomes" id="UP001243212">
    <property type="component" value="Unassembled WGS sequence"/>
</dbReference>
<evidence type="ECO:0000313" key="3">
    <source>
        <dbReference type="Proteomes" id="UP001243212"/>
    </source>
</evidence>
<sequence>MPTSLYRITLATLGLFILGLLFGQILVPISAKQIAFDFPEVSHLVDPYSVLGVLTLLCFQIAFVLIGILLRHSKHERFFSDSSRKVIKAIASAATLGCLIPVATAIHLFATIHAGGPAVMLGALASATGAIGLFCLGAIAVRAFDHLRAEHDELEAVI</sequence>
<keyword evidence="1" id="KW-0472">Membrane</keyword>
<dbReference type="InterPro" id="IPR021354">
    <property type="entry name" value="DUF2975"/>
</dbReference>
<evidence type="ECO:0000256" key="1">
    <source>
        <dbReference type="SAM" id="Phobius"/>
    </source>
</evidence>
<feature type="transmembrane region" description="Helical" evidence="1">
    <location>
        <begin position="47"/>
        <end position="70"/>
    </location>
</feature>
<reference evidence="2 3" key="1">
    <citation type="submission" date="2023-07" db="EMBL/GenBank/DDBJ databases">
        <title>Sequencing the genomes of 1000 actinobacteria strains.</title>
        <authorList>
            <person name="Klenk H.-P."/>
        </authorList>
    </citation>
    <scope>NUCLEOTIDE SEQUENCE [LARGE SCALE GENOMIC DNA]</scope>
    <source>
        <strain evidence="2 3">DSM 17163</strain>
    </source>
</reference>
<protein>
    <submittedName>
        <fullName evidence="2">UPF0716 family protein affecting phage T7 exclusion</fullName>
    </submittedName>
</protein>
<dbReference type="EMBL" id="JAUSQX010000001">
    <property type="protein sequence ID" value="MDP9805732.1"/>
    <property type="molecule type" value="Genomic_DNA"/>
</dbReference>
<keyword evidence="3" id="KW-1185">Reference proteome</keyword>
<organism evidence="2 3">
    <name type="scientific">Trueperella bonasi</name>
    <dbReference type="NCBI Taxonomy" id="312286"/>
    <lineage>
        <taxon>Bacteria</taxon>
        <taxon>Bacillati</taxon>
        <taxon>Actinomycetota</taxon>
        <taxon>Actinomycetes</taxon>
        <taxon>Actinomycetales</taxon>
        <taxon>Actinomycetaceae</taxon>
        <taxon>Trueperella</taxon>
    </lineage>
</organism>
<feature type="transmembrane region" description="Helical" evidence="1">
    <location>
        <begin position="90"/>
        <end position="112"/>
    </location>
</feature>
<gene>
    <name evidence="2" type="ORF">J2S70_000314</name>
</gene>
<dbReference type="Pfam" id="PF11188">
    <property type="entry name" value="DUF2975"/>
    <property type="match status" value="1"/>
</dbReference>
<keyword evidence="1" id="KW-1133">Transmembrane helix</keyword>
<evidence type="ECO:0000313" key="2">
    <source>
        <dbReference type="EMBL" id="MDP9805732.1"/>
    </source>
</evidence>
<proteinExistence type="predicted"/>
<accession>A0ABT9NEB7</accession>
<comment type="caution">
    <text evidence="2">The sequence shown here is derived from an EMBL/GenBank/DDBJ whole genome shotgun (WGS) entry which is preliminary data.</text>
</comment>
<keyword evidence="1" id="KW-0812">Transmembrane</keyword>
<feature type="transmembrane region" description="Helical" evidence="1">
    <location>
        <begin position="118"/>
        <end position="141"/>
    </location>
</feature>
<name>A0ABT9NEB7_9ACTO</name>